<evidence type="ECO:0000313" key="1">
    <source>
        <dbReference type="EMBL" id="KAK3682000.1"/>
    </source>
</evidence>
<keyword evidence="2" id="KW-1185">Reference proteome</keyword>
<reference evidence="1" key="1">
    <citation type="submission" date="2023-07" db="EMBL/GenBank/DDBJ databases">
        <title>Black Yeasts Isolated from many extreme environments.</title>
        <authorList>
            <person name="Coleine C."/>
            <person name="Stajich J.E."/>
            <person name="Selbmann L."/>
        </authorList>
    </citation>
    <scope>NUCLEOTIDE SEQUENCE</scope>
    <source>
        <strain evidence="1">CCFEE 5714</strain>
    </source>
</reference>
<name>A0ACC3MBU1_9PEZI</name>
<dbReference type="Proteomes" id="UP001281147">
    <property type="component" value="Unassembled WGS sequence"/>
</dbReference>
<evidence type="ECO:0000313" key="2">
    <source>
        <dbReference type="Proteomes" id="UP001281147"/>
    </source>
</evidence>
<protein>
    <submittedName>
        <fullName evidence="1">Uncharacterized protein</fullName>
    </submittedName>
</protein>
<gene>
    <name evidence="1" type="ORF">LTR37_020678</name>
</gene>
<dbReference type="EMBL" id="JAUTXU010000380">
    <property type="protein sequence ID" value="KAK3682000.1"/>
    <property type="molecule type" value="Genomic_DNA"/>
</dbReference>
<comment type="caution">
    <text evidence="1">The sequence shown here is derived from an EMBL/GenBank/DDBJ whole genome shotgun (WGS) entry which is preliminary data.</text>
</comment>
<sequence>MRYPTKANIVILFAFVAQAKAYSLLHPRQTSNRSIEYHHRALHNSVVVRNDGRPYLYFEGGEVTFWNGSGSGWQNDNGINTGNFTTYVDANTYAVPLDRSWSLTNAVVTKAGQHRLSLVDRGLWPSLDGESFYSYNGAASFAENSLSGDWPADYSNTLEQYWPTSGEWDFDVAQNNTSLFWELRRARDSLYASGNGLHFALGGRQGDTTDWSLDYDMNIPGLVMFNESSQQWFNFSTKDFSSSGFATDGAAHFATDYGPEGLLLVFGGYVNGLKSSFDEMWMFEPVSRRWAAQQVSGEPPPGAINPCVVGLAGDSGTYEIFLHGGLGDADDLDSALTLGSIWSFTLPAFHWQRHSPNSEYSRVFHCCNVVGNRQMAVIGGVVSSKESTLSNIIRDPWPQGIGIYDLSSLSWRNDFDAAAQVYVSPEPVKAYYQANGSTPLGGWNNPIVSAWLNKDSASIGLQNIEDTSGSKSEGPEPGSIAGGVLGGLFGLGVVVAIMWILRRRKRHHTHFVTPERSELPEWRAPKLADEMRVRSEMDGRALPAEVDDDRRRYEMPVEAERRVIHEM</sequence>
<proteinExistence type="predicted"/>
<accession>A0ACC3MBU1</accession>
<organism evidence="1 2">
    <name type="scientific">Vermiconidia calcicola</name>
    <dbReference type="NCBI Taxonomy" id="1690605"/>
    <lineage>
        <taxon>Eukaryota</taxon>
        <taxon>Fungi</taxon>
        <taxon>Dikarya</taxon>
        <taxon>Ascomycota</taxon>
        <taxon>Pezizomycotina</taxon>
        <taxon>Dothideomycetes</taxon>
        <taxon>Dothideomycetidae</taxon>
        <taxon>Mycosphaerellales</taxon>
        <taxon>Extremaceae</taxon>
        <taxon>Vermiconidia</taxon>
    </lineage>
</organism>